<dbReference type="STRING" id="2880.D7FSH0"/>
<feature type="domain" description="Helicase ATP-binding" evidence="8">
    <location>
        <begin position="215"/>
        <end position="548"/>
    </location>
</feature>
<sequence length="839" mass="88646">MFHVQRFTDEQQDDDHGDDSTGILNRMLARAKARSSAKRARLGPDSNDVVHQQTAAGVIPLAGGCSSKASEVEDDAAIRSMRTSGGEGSANGSTVDHRATAEDASGGTDDSSSSGEESSSSSSESGSESGEEDGDSSEPGADGEEAGEAAAIAGGRVDGERSVDAGGQQGPRPMEEVAEEWGLDPRLTEILRREGVKHFFPIQVRVVPDIVATERHSHVQSRDICVSAPTGSGKTLVFVLGVLQALIRRRVVRLRALVLLPSRDLAMQVHSVFKKYARGTGLRVGLAIGQTNFLEEQLALVGPVALAGNPTATARASFLRAQGRAIRPNPTMGGSNLDSGGWSGTGAPAGGSSEVDIVVATPGRLLDHLTQTPGFTLQHLRYLIIDEADRLLNQSYQGWVGKVIKAAYRKEPGTAAPVYERFTFNGGGKRNDVSGGAGAEDDDSRGQQQPQDVEKAQECDNNGSNSVSSQQQLGVTGVGKRPRPPSRRPPSAFSLDPVTVRGRPLATGERIRGATVSTPPLRKLLFSATLTNNPQKLAGLDVVNPLIYTATEFSTAAGGQRRETSGADGDPRPSQETRRSNLDGIGTAVEGGGRFSTPATLEETYTVCDSQAKPLVLLSLLREMVGRQADLSVVFTSSVDSTHRLFRLLQLFGGFERTAGTDAEGGGGDGDTHLPDDAIHGDGNDDGDGGVAEFSSSLGQRQRSSIIRRARAGAVRVIVCSDGMARGMDLDGVGLVVNYDVPSQAKTYVHRVGRTARAGSRGTAVTITKKGQVKQFLNMRSGIDKKRVRLDSSPADQSRLLPLAGRYQLCLKDLKEVMEAERTGELDPSAPVTATESNA</sequence>
<dbReference type="SUPFAM" id="SSF52540">
    <property type="entry name" value="P-loop containing nucleoside triphosphate hydrolases"/>
    <property type="match status" value="1"/>
</dbReference>
<feature type="compositionally biased region" description="Basic and acidic residues" evidence="7">
    <location>
        <begin position="560"/>
        <end position="581"/>
    </location>
</feature>
<reference evidence="10 11" key="1">
    <citation type="journal article" date="2010" name="Nature">
        <title>The Ectocarpus genome and the independent evolution of multicellularity in brown algae.</title>
        <authorList>
            <person name="Cock J.M."/>
            <person name="Sterck L."/>
            <person name="Rouze P."/>
            <person name="Scornet D."/>
            <person name="Allen A.E."/>
            <person name="Amoutzias G."/>
            <person name="Anthouard V."/>
            <person name="Artiguenave F."/>
            <person name="Aury J.M."/>
            <person name="Badger J.H."/>
            <person name="Beszteri B."/>
            <person name="Billiau K."/>
            <person name="Bonnet E."/>
            <person name="Bothwell J.H."/>
            <person name="Bowler C."/>
            <person name="Boyen C."/>
            <person name="Brownlee C."/>
            <person name="Carrano C.J."/>
            <person name="Charrier B."/>
            <person name="Cho G.Y."/>
            <person name="Coelho S.M."/>
            <person name="Collen J."/>
            <person name="Corre E."/>
            <person name="Da Silva C."/>
            <person name="Delage L."/>
            <person name="Delaroque N."/>
            <person name="Dittami S.M."/>
            <person name="Doulbeau S."/>
            <person name="Elias M."/>
            <person name="Farnham G."/>
            <person name="Gachon C.M."/>
            <person name="Gschloessl B."/>
            <person name="Heesch S."/>
            <person name="Jabbari K."/>
            <person name="Jubin C."/>
            <person name="Kawai H."/>
            <person name="Kimura K."/>
            <person name="Kloareg B."/>
            <person name="Kupper F.C."/>
            <person name="Lang D."/>
            <person name="Le Bail A."/>
            <person name="Leblanc C."/>
            <person name="Lerouge P."/>
            <person name="Lohr M."/>
            <person name="Lopez P.J."/>
            <person name="Martens C."/>
            <person name="Maumus F."/>
            <person name="Michel G."/>
            <person name="Miranda-Saavedra D."/>
            <person name="Morales J."/>
            <person name="Moreau H."/>
            <person name="Motomura T."/>
            <person name="Nagasato C."/>
            <person name="Napoli C.A."/>
            <person name="Nelson D.R."/>
            <person name="Nyvall-Collen P."/>
            <person name="Peters A.F."/>
            <person name="Pommier C."/>
            <person name="Potin P."/>
            <person name="Poulain J."/>
            <person name="Quesneville H."/>
            <person name="Read B."/>
            <person name="Rensing S.A."/>
            <person name="Ritter A."/>
            <person name="Rousvoal S."/>
            <person name="Samanta M."/>
            <person name="Samson G."/>
            <person name="Schroeder D.C."/>
            <person name="Segurens B."/>
            <person name="Strittmatter M."/>
            <person name="Tonon T."/>
            <person name="Tregear J.W."/>
            <person name="Valentin K."/>
            <person name="von Dassow P."/>
            <person name="Yamagishi T."/>
            <person name="Van de Peer Y."/>
            <person name="Wincker P."/>
        </authorList>
    </citation>
    <scope>NUCLEOTIDE SEQUENCE [LARGE SCALE GENOMIC DNA]</scope>
    <source>
        <strain evidence="11">Ec32 / CCAP1310/4</strain>
    </source>
</reference>
<feature type="region of interest" description="Disordered" evidence="7">
    <location>
        <begin position="554"/>
        <end position="596"/>
    </location>
</feature>
<dbReference type="SMART" id="SM00490">
    <property type="entry name" value="HELICc"/>
    <property type="match status" value="1"/>
</dbReference>
<dbReference type="Pfam" id="PF00270">
    <property type="entry name" value="DEAD"/>
    <property type="match status" value="2"/>
</dbReference>
<dbReference type="AlphaFoldDB" id="D7FSH0"/>
<dbReference type="PROSITE" id="PS51192">
    <property type="entry name" value="HELICASE_ATP_BIND_1"/>
    <property type="match status" value="1"/>
</dbReference>
<feature type="compositionally biased region" description="Basic and acidic residues" evidence="7">
    <location>
        <begin position="670"/>
        <end position="683"/>
    </location>
</feature>
<feature type="compositionally biased region" description="Low complexity" evidence="7">
    <location>
        <begin position="102"/>
        <end position="128"/>
    </location>
</feature>
<dbReference type="InterPro" id="IPR001650">
    <property type="entry name" value="Helicase_C-like"/>
</dbReference>
<keyword evidence="4 6" id="KW-0067">ATP-binding</keyword>
<dbReference type="InterPro" id="IPR027417">
    <property type="entry name" value="P-loop_NTPase"/>
</dbReference>
<feature type="region of interest" description="Disordered" evidence="7">
    <location>
        <begin position="1"/>
        <end position="180"/>
    </location>
</feature>
<dbReference type="PROSITE" id="PS51194">
    <property type="entry name" value="HELICASE_CTER"/>
    <property type="match status" value="1"/>
</dbReference>
<comment type="catalytic activity">
    <reaction evidence="6">
        <text>ATP + H2O = ADP + phosphate + H(+)</text>
        <dbReference type="Rhea" id="RHEA:13065"/>
        <dbReference type="ChEBI" id="CHEBI:15377"/>
        <dbReference type="ChEBI" id="CHEBI:15378"/>
        <dbReference type="ChEBI" id="CHEBI:30616"/>
        <dbReference type="ChEBI" id="CHEBI:43474"/>
        <dbReference type="ChEBI" id="CHEBI:456216"/>
        <dbReference type="EC" id="3.6.4.13"/>
    </reaction>
</comment>
<dbReference type="OrthoDB" id="3370at2759"/>
<dbReference type="EMBL" id="FN649760">
    <property type="protein sequence ID" value="CBJ31111.1"/>
    <property type="molecule type" value="Genomic_DNA"/>
</dbReference>
<accession>D7FSH0</accession>
<keyword evidence="11" id="KW-1185">Reference proteome</keyword>
<comment type="function">
    <text evidence="6">RNA helicase.</text>
</comment>
<name>D7FSH0_ECTSI</name>
<keyword evidence="1 6" id="KW-0547">Nucleotide-binding</keyword>
<dbReference type="Proteomes" id="UP000002630">
    <property type="component" value="Unassembled WGS sequence"/>
</dbReference>
<dbReference type="PANTHER" id="PTHR24031">
    <property type="entry name" value="RNA HELICASE"/>
    <property type="match status" value="1"/>
</dbReference>
<dbReference type="Pfam" id="PF00271">
    <property type="entry name" value="Helicase_C"/>
    <property type="match status" value="1"/>
</dbReference>
<comment type="similarity">
    <text evidence="6">Belongs to the DEAD box helicase family.</text>
</comment>
<dbReference type="eggNOG" id="KOG0350">
    <property type="taxonomic scope" value="Eukaryota"/>
</dbReference>
<dbReference type="SMART" id="SM00487">
    <property type="entry name" value="DEXDc"/>
    <property type="match status" value="1"/>
</dbReference>
<dbReference type="Gene3D" id="3.40.50.300">
    <property type="entry name" value="P-loop containing nucleotide triphosphate hydrolases"/>
    <property type="match status" value="2"/>
</dbReference>
<dbReference type="InterPro" id="IPR014001">
    <property type="entry name" value="Helicase_ATP-bd"/>
</dbReference>
<evidence type="ECO:0000313" key="11">
    <source>
        <dbReference type="Proteomes" id="UP000002630"/>
    </source>
</evidence>
<evidence type="ECO:0000256" key="1">
    <source>
        <dbReference type="ARBA" id="ARBA00022741"/>
    </source>
</evidence>
<evidence type="ECO:0000256" key="4">
    <source>
        <dbReference type="ARBA" id="ARBA00022840"/>
    </source>
</evidence>
<evidence type="ECO:0000256" key="5">
    <source>
        <dbReference type="ARBA" id="ARBA00022884"/>
    </source>
</evidence>
<feature type="compositionally biased region" description="Acidic residues" evidence="7">
    <location>
        <begin position="129"/>
        <end position="147"/>
    </location>
</feature>
<evidence type="ECO:0000256" key="7">
    <source>
        <dbReference type="SAM" id="MobiDB-lite"/>
    </source>
</evidence>
<dbReference type="PROSITE" id="PS00039">
    <property type="entry name" value="DEAD_ATP_HELICASE"/>
    <property type="match status" value="1"/>
</dbReference>
<evidence type="ECO:0000256" key="2">
    <source>
        <dbReference type="ARBA" id="ARBA00022801"/>
    </source>
</evidence>
<evidence type="ECO:0000256" key="3">
    <source>
        <dbReference type="ARBA" id="ARBA00022806"/>
    </source>
</evidence>
<dbReference type="GO" id="GO:0003723">
    <property type="term" value="F:RNA binding"/>
    <property type="evidence" value="ECO:0007669"/>
    <property type="project" value="UniProtKB-UniRule"/>
</dbReference>
<feature type="compositionally biased region" description="Basic residues" evidence="7">
    <location>
        <begin position="29"/>
        <end position="41"/>
    </location>
</feature>
<dbReference type="InterPro" id="IPR000629">
    <property type="entry name" value="RNA-helicase_DEAD-box_CS"/>
</dbReference>
<feature type="region of interest" description="Disordered" evidence="7">
    <location>
        <begin position="660"/>
        <end position="697"/>
    </location>
</feature>
<dbReference type="InParanoid" id="D7FSH0"/>
<dbReference type="GO" id="GO:0003724">
    <property type="term" value="F:RNA helicase activity"/>
    <property type="evidence" value="ECO:0007669"/>
    <property type="project" value="UniProtKB-EC"/>
</dbReference>
<feature type="region of interest" description="Disordered" evidence="7">
    <location>
        <begin position="424"/>
        <end position="514"/>
    </location>
</feature>
<evidence type="ECO:0000313" key="10">
    <source>
        <dbReference type="EMBL" id="CBJ31111.1"/>
    </source>
</evidence>
<evidence type="ECO:0000259" key="9">
    <source>
        <dbReference type="PROSITE" id="PS51194"/>
    </source>
</evidence>
<dbReference type="GO" id="GO:0016787">
    <property type="term" value="F:hydrolase activity"/>
    <property type="evidence" value="ECO:0007669"/>
    <property type="project" value="UniProtKB-KW"/>
</dbReference>
<feature type="region of interest" description="Disordered" evidence="7">
    <location>
        <begin position="329"/>
        <end position="349"/>
    </location>
</feature>
<organism evidence="10 11">
    <name type="scientific">Ectocarpus siliculosus</name>
    <name type="common">Brown alga</name>
    <name type="synonym">Conferva siliculosa</name>
    <dbReference type="NCBI Taxonomy" id="2880"/>
    <lineage>
        <taxon>Eukaryota</taxon>
        <taxon>Sar</taxon>
        <taxon>Stramenopiles</taxon>
        <taxon>Ochrophyta</taxon>
        <taxon>PX clade</taxon>
        <taxon>Phaeophyceae</taxon>
        <taxon>Ectocarpales</taxon>
        <taxon>Ectocarpaceae</taxon>
        <taxon>Ectocarpus</taxon>
    </lineage>
</organism>
<keyword evidence="2 6" id="KW-0378">Hydrolase</keyword>
<gene>
    <name evidence="10" type="ORF">Esi_0233_0037</name>
</gene>
<protein>
    <recommendedName>
        <fullName evidence="6">ATP-dependent RNA helicase</fullName>
        <ecNumber evidence="6">3.6.4.13</ecNumber>
    </recommendedName>
</protein>
<dbReference type="CDD" id="cd18787">
    <property type="entry name" value="SF2_C_DEAD"/>
    <property type="match status" value="1"/>
</dbReference>
<proteinExistence type="inferred from homology"/>
<feature type="domain" description="Helicase C-terminal" evidence="9">
    <location>
        <begin position="600"/>
        <end position="801"/>
    </location>
</feature>
<dbReference type="GO" id="GO:0005524">
    <property type="term" value="F:ATP binding"/>
    <property type="evidence" value="ECO:0007669"/>
    <property type="project" value="UniProtKB-UniRule"/>
</dbReference>
<feature type="compositionally biased region" description="Low complexity" evidence="7">
    <location>
        <begin position="461"/>
        <end position="472"/>
    </location>
</feature>
<keyword evidence="5 6" id="KW-0694">RNA-binding</keyword>
<evidence type="ECO:0000259" key="8">
    <source>
        <dbReference type="PROSITE" id="PS51192"/>
    </source>
</evidence>
<dbReference type="InterPro" id="IPR011545">
    <property type="entry name" value="DEAD/DEAH_box_helicase_dom"/>
</dbReference>
<dbReference type="EC" id="3.6.4.13" evidence="6"/>
<keyword evidence="3 6" id="KW-0347">Helicase</keyword>
<evidence type="ECO:0000256" key="6">
    <source>
        <dbReference type="RuleBase" id="RU365068"/>
    </source>
</evidence>
<comment type="domain">
    <text evidence="6">The Q motif is unique to and characteristic of the DEAD box family of RNA helicases and controls ATP binding and hydrolysis.</text>
</comment>